<organism evidence="2 3">
    <name type="scientific">Calocera cornea HHB12733</name>
    <dbReference type="NCBI Taxonomy" id="1353952"/>
    <lineage>
        <taxon>Eukaryota</taxon>
        <taxon>Fungi</taxon>
        <taxon>Dikarya</taxon>
        <taxon>Basidiomycota</taxon>
        <taxon>Agaricomycotina</taxon>
        <taxon>Dacrymycetes</taxon>
        <taxon>Dacrymycetales</taxon>
        <taxon>Dacrymycetaceae</taxon>
        <taxon>Calocera</taxon>
    </lineage>
</organism>
<evidence type="ECO:0000313" key="2">
    <source>
        <dbReference type="EMBL" id="KZT58134.1"/>
    </source>
</evidence>
<protein>
    <submittedName>
        <fullName evidence="2">Uncharacterized protein</fullName>
    </submittedName>
</protein>
<name>A0A165GJ19_9BASI</name>
<dbReference type="Proteomes" id="UP000076842">
    <property type="component" value="Unassembled WGS sequence"/>
</dbReference>
<evidence type="ECO:0000313" key="3">
    <source>
        <dbReference type="Proteomes" id="UP000076842"/>
    </source>
</evidence>
<dbReference type="InParanoid" id="A0A165GJ19"/>
<reference evidence="2 3" key="1">
    <citation type="journal article" date="2016" name="Mol. Biol. Evol.">
        <title>Comparative Genomics of Early-Diverging Mushroom-Forming Fungi Provides Insights into the Origins of Lignocellulose Decay Capabilities.</title>
        <authorList>
            <person name="Nagy L.G."/>
            <person name="Riley R."/>
            <person name="Tritt A."/>
            <person name="Adam C."/>
            <person name="Daum C."/>
            <person name="Floudas D."/>
            <person name="Sun H."/>
            <person name="Yadav J.S."/>
            <person name="Pangilinan J."/>
            <person name="Larsson K.H."/>
            <person name="Matsuura K."/>
            <person name="Barry K."/>
            <person name="Labutti K."/>
            <person name="Kuo R."/>
            <person name="Ohm R.A."/>
            <person name="Bhattacharya S.S."/>
            <person name="Shirouzu T."/>
            <person name="Yoshinaga Y."/>
            <person name="Martin F.M."/>
            <person name="Grigoriev I.V."/>
            <person name="Hibbett D.S."/>
        </authorList>
    </citation>
    <scope>NUCLEOTIDE SEQUENCE [LARGE SCALE GENOMIC DNA]</scope>
    <source>
        <strain evidence="2 3">HHB12733</strain>
    </source>
</reference>
<evidence type="ECO:0000256" key="1">
    <source>
        <dbReference type="SAM" id="MobiDB-lite"/>
    </source>
</evidence>
<sequence length="210" mass="23539">MHYCPRAGCHQWYHEDCLFKLKWYQMKEDVTFFENLWQFAFDETKIDAIVREVAALPRETSKYSSGFDGMPSAVLSFARQPIVKGGNYRMGNMGAVLRARHILHQALRRGIAPPDGAVEYILYTGPAPARARASDAESDTESDTVRVYGEEEGDECIVVGEKEGGRAESGSTHGDPVGAREKRVSGARFEHIRYGTVWLAYTCPECKNPI</sequence>
<dbReference type="OrthoDB" id="10259622at2759"/>
<gene>
    <name evidence="2" type="ORF">CALCODRAFT_261221</name>
</gene>
<feature type="region of interest" description="Disordered" evidence="1">
    <location>
        <begin position="161"/>
        <end position="181"/>
    </location>
</feature>
<keyword evidence="3" id="KW-1185">Reference proteome</keyword>
<proteinExistence type="predicted"/>
<dbReference type="EMBL" id="KV423955">
    <property type="protein sequence ID" value="KZT58134.1"/>
    <property type="molecule type" value="Genomic_DNA"/>
</dbReference>
<dbReference type="AlphaFoldDB" id="A0A165GJ19"/>
<accession>A0A165GJ19</accession>